<dbReference type="AlphaFoldDB" id="A0A1G9UXN1"/>
<dbReference type="InterPro" id="IPR014729">
    <property type="entry name" value="Rossmann-like_a/b/a_fold"/>
</dbReference>
<dbReference type="Gene3D" id="3.40.50.620">
    <property type="entry name" value="HUPs"/>
    <property type="match status" value="1"/>
</dbReference>
<comment type="similarity">
    <text evidence="1">Belongs to the universal stress protein A family.</text>
</comment>
<evidence type="ECO:0000259" key="2">
    <source>
        <dbReference type="Pfam" id="PF00582"/>
    </source>
</evidence>
<dbReference type="STRING" id="996166.SAMN05192554_10564"/>
<evidence type="ECO:0000313" key="4">
    <source>
        <dbReference type="Proteomes" id="UP000199370"/>
    </source>
</evidence>
<protein>
    <submittedName>
        <fullName evidence="3">Nucleotide-binding universal stress protein, UspA family</fullName>
    </submittedName>
</protein>
<dbReference type="EMBL" id="FNIA01000005">
    <property type="protein sequence ID" value="SDM64620.1"/>
    <property type="molecule type" value="Genomic_DNA"/>
</dbReference>
<dbReference type="OrthoDB" id="107030at2157"/>
<name>A0A1G9UXN1_9EURY</name>
<dbReference type="Proteomes" id="UP000199370">
    <property type="component" value="Unassembled WGS sequence"/>
</dbReference>
<dbReference type="RefSeq" id="WP_089732073.1">
    <property type="nucleotide sequence ID" value="NZ_FNIA01000005.1"/>
</dbReference>
<gene>
    <name evidence="3" type="ORF">SAMN05192554_10564</name>
</gene>
<dbReference type="SUPFAM" id="SSF52402">
    <property type="entry name" value="Adenine nucleotide alpha hydrolases-like"/>
    <property type="match status" value="1"/>
</dbReference>
<dbReference type="InterPro" id="IPR006015">
    <property type="entry name" value="Universal_stress_UspA"/>
</dbReference>
<dbReference type="Pfam" id="PF00582">
    <property type="entry name" value="Usp"/>
    <property type="match status" value="1"/>
</dbReference>
<sequence length="154" mass="16953">MYDRILIPTDGSETAELAVERALAIAERFDSTVDTLFVVDTDALELSLGTEQVDRVRSGRFGEMDELEATAREATDHVVEAGRERDVDVSAHFRAGQPHKVIADVAEDHDVDLVVMGSHGRSGVRRVLLGSVTENVLRSTHRPVMVVDERGEDD</sequence>
<organism evidence="3 4">
    <name type="scientific">Haloarchaeobius iranensis</name>
    <dbReference type="NCBI Taxonomy" id="996166"/>
    <lineage>
        <taxon>Archaea</taxon>
        <taxon>Methanobacteriati</taxon>
        <taxon>Methanobacteriota</taxon>
        <taxon>Stenosarchaea group</taxon>
        <taxon>Halobacteria</taxon>
        <taxon>Halobacteriales</taxon>
        <taxon>Halorubellaceae</taxon>
        <taxon>Haloarchaeobius</taxon>
    </lineage>
</organism>
<dbReference type="InterPro" id="IPR006016">
    <property type="entry name" value="UspA"/>
</dbReference>
<dbReference type="PANTHER" id="PTHR46268:SF6">
    <property type="entry name" value="UNIVERSAL STRESS PROTEIN UP12"/>
    <property type="match status" value="1"/>
</dbReference>
<evidence type="ECO:0000313" key="3">
    <source>
        <dbReference type="EMBL" id="SDM64620.1"/>
    </source>
</evidence>
<dbReference type="PANTHER" id="PTHR46268">
    <property type="entry name" value="STRESS RESPONSE PROTEIN NHAX"/>
    <property type="match status" value="1"/>
</dbReference>
<keyword evidence="4" id="KW-1185">Reference proteome</keyword>
<feature type="domain" description="UspA" evidence="2">
    <location>
        <begin position="1"/>
        <end position="147"/>
    </location>
</feature>
<reference evidence="3 4" key="1">
    <citation type="submission" date="2016-10" db="EMBL/GenBank/DDBJ databases">
        <authorList>
            <person name="de Groot N.N."/>
        </authorList>
    </citation>
    <scope>NUCLEOTIDE SEQUENCE [LARGE SCALE GENOMIC DNA]</scope>
    <source>
        <strain evidence="4">EB21,IBRC-M 10013,KCTC 4048</strain>
    </source>
</reference>
<accession>A0A1G9UXN1</accession>
<evidence type="ECO:0000256" key="1">
    <source>
        <dbReference type="ARBA" id="ARBA00008791"/>
    </source>
</evidence>
<dbReference type="PRINTS" id="PR01438">
    <property type="entry name" value="UNVRSLSTRESS"/>
</dbReference>
<proteinExistence type="inferred from homology"/>
<dbReference type="CDD" id="cd00293">
    <property type="entry name" value="USP-like"/>
    <property type="match status" value="1"/>
</dbReference>